<dbReference type="AlphaFoldDB" id="A0A9N9N2I5"/>
<dbReference type="EMBL" id="CAJVPL010017465">
    <property type="protein sequence ID" value="CAG8698868.1"/>
    <property type="molecule type" value="Genomic_DNA"/>
</dbReference>
<dbReference type="Proteomes" id="UP000789831">
    <property type="component" value="Unassembled WGS sequence"/>
</dbReference>
<feature type="non-terminal residue" evidence="1">
    <location>
        <position position="75"/>
    </location>
</feature>
<accession>A0A9N9N2I5</accession>
<proteinExistence type="predicted"/>
<reference evidence="1" key="1">
    <citation type="submission" date="2021-06" db="EMBL/GenBank/DDBJ databases">
        <authorList>
            <person name="Kallberg Y."/>
            <person name="Tangrot J."/>
            <person name="Rosling A."/>
        </authorList>
    </citation>
    <scope>NUCLEOTIDE SEQUENCE</scope>
    <source>
        <strain evidence="1">MT106</strain>
    </source>
</reference>
<evidence type="ECO:0000313" key="2">
    <source>
        <dbReference type="Proteomes" id="UP000789831"/>
    </source>
</evidence>
<dbReference type="OrthoDB" id="2448306at2759"/>
<name>A0A9N9N2I5_9GLOM</name>
<gene>
    <name evidence="1" type="ORF">AGERDE_LOCUS13405</name>
</gene>
<organism evidence="1 2">
    <name type="scientific">Ambispora gerdemannii</name>
    <dbReference type="NCBI Taxonomy" id="144530"/>
    <lineage>
        <taxon>Eukaryota</taxon>
        <taxon>Fungi</taxon>
        <taxon>Fungi incertae sedis</taxon>
        <taxon>Mucoromycota</taxon>
        <taxon>Glomeromycotina</taxon>
        <taxon>Glomeromycetes</taxon>
        <taxon>Archaeosporales</taxon>
        <taxon>Ambisporaceae</taxon>
        <taxon>Ambispora</taxon>
    </lineage>
</organism>
<evidence type="ECO:0000313" key="1">
    <source>
        <dbReference type="EMBL" id="CAG8698868.1"/>
    </source>
</evidence>
<protein>
    <submittedName>
        <fullName evidence="1">10969_t:CDS:1</fullName>
    </submittedName>
</protein>
<keyword evidence="2" id="KW-1185">Reference proteome</keyword>
<sequence length="75" mass="8666">SNLRQALLVSALDSTYDPDIKMFDNVNDQIHNKLLKNLSGIEKLHRDEALLEFNQQAANQFDARIKEEGRNLIRD</sequence>
<feature type="non-terminal residue" evidence="1">
    <location>
        <position position="1"/>
    </location>
</feature>
<comment type="caution">
    <text evidence="1">The sequence shown here is derived from an EMBL/GenBank/DDBJ whole genome shotgun (WGS) entry which is preliminary data.</text>
</comment>